<dbReference type="InterPro" id="IPR017896">
    <property type="entry name" value="4Fe4S_Fe-S-bd"/>
</dbReference>
<dbReference type="PANTHER" id="PTHR42827">
    <property type="entry name" value="IRON-SULFUR CLUSTER-BINDING PROTEIN-RELATED"/>
    <property type="match status" value="1"/>
</dbReference>
<dbReference type="EMBL" id="UINC01017928">
    <property type="protein sequence ID" value="SVA74846.1"/>
    <property type="molecule type" value="Genomic_DNA"/>
</dbReference>
<dbReference type="Pfam" id="PF12838">
    <property type="entry name" value="Fer4_7"/>
    <property type="match status" value="1"/>
</dbReference>
<organism evidence="3">
    <name type="scientific">marine metagenome</name>
    <dbReference type="NCBI Taxonomy" id="408172"/>
    <lineage>
        <taxon>unclassified sequences</taxon>
        <taxon>metagenomes</taxon>
        <taxon>ecological metagenomes</taxon>
    </lineage>
</organism>
<dbReference type="PROSITE" id="PS00198">
    <property type="entry name" value="4FE4S_FER_1"/>
    <property type="match status" value="1"/>
</dbReference>
<evidence type="ECO:0000259" key="2">
    <source>
        <dbReference type="PROSITE" id="PS51379"/>
    </source>
</evidence>
<feature type="region of interest" description="Disordered" evidence="1">
    <location>
        <begin position="1"/>
        <end position="35"/>
    </location>
</feature>
<feature type="domain" description="4Fe-4S ferredoxin-type" evidence="2">
    <location>
        <begin position="209"/>
        <end position="237"/>
    </location>
</feature>
<dbReference type="SUPFAM" id="SSF54862">
    <property type="entry name" value="4Fe-4S ferredoxins"/>
    <property type="match status" value="1"/>
</dbReference>
<name>A0A381YCL3_9ZZZZ</name>
<dbReference type="PROSITE" id="PS51379">
    <property type="entry name" value="4FE4S_FER_2"/>
    <property type="match status" value="1"/>
</dbReference>
<dbReference type="InterPro" id="IPR017900">
    <property type="entry name" value="4Fe4S_Fe_S_CS"/>
</dbReference>
<reference evidence="3" key="1">
    <citation type="submission" date="2018-05" db="EMBL/GenBank/DDBJ databases">
        <authorList>
            <person name="Lanie J.A."/>
            <person name="Ng W.-L."/>
            <person name="Kazmierczak K.M."/>
            <person name="Andrzejewski T.M."/>
            <person name="Davidsen T.M."/>
            <person name="Wayne K.J."/>
            <person name="Tettelin H."/>
            <person name="Glass J.I."/>
            <person name="Rusch D."/>
            <person name="Podicherti R."/>
            <person name="Tsui H.-C.T."/>
            <person name="Winkler M.E."/>
        </authorList>
    </citation>
    <scope>NUCLEOTIDE SEQUENCE</scope>
</reference>
<dbReference type="PANTHER" id="PTHR42827:SF1">
    <property type="entry name" value="IRON-SULFUR CLUSTER-BINDING PROTEIN"/>
    <property type="match status" value="1"/>
</dbReference>
<feature type="region of interest" description="Disordered" evidence="1">
    <location>
        <begin position="306"/>
        <end position="325"/>
    </location>
</feature>
<evidence type="ECO:0000313" key="3">
    <source>
        <dbReference type="EMBL" id="SVA74846.1"/>
    </source>
</evidence>
<dbReference type="Gene3D" id="3.30.70.20">
    <property type="match status" value="1"/>
</dbReference>
<protein>
    <recommendedName>
        <fullName evidence="2">4Fe-4S ferredoxin-type domain-containing protein</fullName>
    </recommendedName>
</protein>
<gene>
    <name evidence="3" type="ORF">METZ01_LOCUS127700</name>
</gene>
<evidence type="ECO:0000256" key="1">
    <source>
        <dbReference type="SAM" id="MobiDB-lite"/>
    </source>
</evidence>
<accession>A0A381YCL3</accession>
<sequence>MGTLDLSKLTRPERSGQDGMVSPQASRFRSRMPESAKRHTFLRRKVLGPAREAEVNPNRSEVRDISNTTAEIKTLVLEMGAKVVGVAKYDPRFVFRDATVCGHTRVVVIGMSMQFDQMIDIGPPSQAEVHRVYYNLDDMAVRLARYIGSYGYRARAQTNAGDFPLPAYAYLAGLGELGKHGSLISPELGSAFRLVAVSTELPLEIDGPKDFGIDEICKHCNLCTRFCPGEAISSEKQEVNGVSRWHVDTPACRPWFYELYGCKLCLTVCPFNARGLGKDTFKVVADDIREAKDAKGMVALISERSGETFEVPDSDAGSDMSDKDV</sequence>
<proteinExistence type="predicted"/>
<dbReference type="AlphaFoldDB" id="A0A381YCL3"/>